<protein>
    <recommendedName>
        <fullName evidence="1">J domain-containing protein</fullName>
    </recommendedName>
</protein>
<dbReference type="InterPro" id="IPR036869">
    <property type="entry name" value="J_dom_sf"/>
</dbReference>
<dbReference type="SUPFAM" id="SSF46565">
    <property type="entry name" value="Chaperone J-domain"/>
    <property type="match status" value="1"/>
</dbReference>
<evidence type="ECO:0000313" key="3">
    <source>
        <dbReference type="Proteomes" id="UP000001307"/>
    </source>
</evidence>
<dbReference type="AlphaFoldDB" id="E4XYB4"/>
<sequence>MERRTGCDFYEILGIPRTATIPQIDAAYNRAKSRNLLNDSQKDDVCAAYLILRDNELRIIYDADGDEGIKQQEPMSWMGICSRQVRGLADGFYMASKLQERSPLLPITGVNFNLRRSDL</sequence>
<name>E4XYB4_OIKDI</name>
<dbReference type="OrthoDB" id="552049at2759"/>
<dbReference type="EMBL" id="FN653316">
    <property type="protein sequence ID" value="CBY14642.1"/>
    <property type="molecule type" value="Genomic_DNA"/>
</dbReference>
<dbReference type="InterPro" id="IPR001623">
    <property type="entry name" value="DnaJ_domain"/>
</dbReference>
<organism evidence="2">
    <name type="scientific">Oikopleura dioica</name>
    <name type="common">Tunicate</name>
    <dbReference type="NCBI Taxonomy" id="34765"/>
    <lineage>
        <taxon>Eukaryota</taxon>
        <taxon>Metazoa</taxon>
        <taxon>Chordata</taxon>
        <taxon>Tunicata</taxon>
        <taxon>Appendicularia</taxon>
        <taxon>Copelata</taxon>
        <taxon>Oikopleuridae</taxon>
        <taxon>Oikopleura</taxon>
    </lineage>
</organism>
<evidence type="ECO:0000313" key="2">
    <source>
        <dbReference type="EMBL" id="CBY14642.1"/>
    </source>
</evidence>
<proteinExistence type="predicted"/>
<evidence type="ECO:0000259" key="1">
    <source>
        <dbReference type="PROSITE" id="PS50076"/>
    </source>
</evidence>
<dbReference type="Proteomes" id="UP000001307">
    <property type="component" value="Unassembled WGS sequence"/>
</dbReference>
<reference evidence="2" key="1">
    <citation type="journal article" date="2010" name="Science">
        <title>Plasticity of animal genome architecture unmasked by rapid evolution of a pelagic tunicate.</title>
        <authorList>
            <person name="Denoeud F."/>
            <person name="Henriet S."/>
            <person name="Mungpakdee S."/>
            <person name="Aury J.M."/>
            <person name="Da Silva C."/>
            <person name="Brinkmann H."/>
            <person name="Mikhaleva J."/>
            <person name="Olsen L.C."/>
            <person name="Jubin C."/>
            <person name="Canestro C."/>
            <person name="Bouquet J.M."/>
            <person name="Danks G."/>
            <person name="Poulain J."/>
            <person name="Campsteijn C."/>
            <person name="Adamski M."/>
            <person name="Cross I."/>
            <person name="Yadetie F."/>
            <person name="Muffato M."/>
            <person name="Louis A."/>
            <person name="Butcher S."/>
            <person name="Tsagkogeorga G."/>
            <person name="Konrad A."/>
            <person name="Singh S."/>
            <person name="Jensen M.F."/>
            <person name="Cong E.H."/>
            <person name="Eikeseth-Otteraa H."/>
            <person name="Noel B."/>
            <person name="Anthouard V."/>
            <person name="Porcel B.M."/>
            <person name="Kachouri-Lafond R."/>
            <person name="Nishino A."/>
            <person name="Ugolini M."/>
            <person name="Chourrout P."/>
            <person name="Nishida H."/>
            <person name="Aasland R."/>
            <person name="Huzurbazar S."/>
            <person name="Westhof E."/>
            <person name="Delsuc F."/>
            <person name="Lehrach H."/>
            <person name="Reinhardt R."/>
            <person name="Weissenbach J."/>
            <person name="Roy S.W."/>
            <person name="Artiguenave F."/>
            <person name="Postlethwait J.H."/>
            <person name="Manak J.R."/>
            <person name="Thompson E.M."/>
            <person name="Jaillon O."/>
            <person name="Du Pasquier L."/>
            <person name="Boudinot P."/>
            <person name="Liberles D.A."/>
            <person name="Volff J.N."/>
            <person name="Philippe H."/>
            <person name="Lenhard B."/>
            <person name="Roest Crollius H."/>
            <person name="Wincker P."/>
            <person name="Chourrout D."/>
        </authorList>
    </citation>
    <scope>NUCLEOTIDE SEQUENCE [LARGE SCALE GENOMIC DNA]</scope>
</reference>
<feature type="domain" description="J" evidence="1">
    <location>
        <begin position="8"/>
        <end position="65"/>
    </location>
</feature>
<accession>E4XYB4</accession>
<gene>
    <name evidence="2" type="ORF">GSOID_T00009689001</name>
</gene>
<dbReference type="CDD" id="cd06257">
    <property type="entry name" value="DnaJ"/>
    <property type="match status" value="1"/>
</dbReference>
<keyword evidence="3" id="KW-1185">Reference proteome</keyword>
<dbReference type="PROSITE" id="PS50076">
    <property type="entry name" value="DNAJ_2"/>
    <property type="match status" value="1"/>
</dbReference>
<dbReference type="Gene3D" id="1.10.287.110">
    <property type="entry name" value="DnaJ domain"/>
    <property type="match status" value="1"/>
</dbReference>
<dbReference type="InParanoid" id="E4XYB4"/>